<dbReference type="EMBL" id="ML170188">
    <property type="protein sequence ID" value="TDL20446.1"/>
    <property type="molecule type" value="Genomic_DNA"/>
</dbReference>
<gene>
    <name evidence="2" type="ORF">BD410DRAFT_371911</name>
</gene>
<dbReference type="InterPro" id="IPR036291">
    <property type="entry name" value="NAD(P)-bd_dom_sf"/>
</dbReference>
<reference evidence="2 3" key="1">
    <citation type="submission" date="2018-06" db="EMBL/GenBank/DDBJ databases">
        <title>A transcriptomic atlas of mushroom development highlights an independent origin of complex multicellularity.</title>
        <authorList>
            <consortium name="DOE Joint Genome Institute"/>
            <person name="Krizsan K."/>
            <person name="Almasi E."/>
            <person name="Merenyi Z."/>
            <person name="Sahu N."/>
            <person name="Viragh M."/>
            <person name="Koszo T."/>
            <person name="Mondo S."/>
            <person name="Kiss B."/>
            <person name="Balint B."/>
            <person name="Kues U."/>
            <person name="Barry K."/>
            <person name="Hegedus J.C."/>
            <person name="Henrissat B."/>
            <person name="Johnson J."/>
            <person name="Lipzen A."/>
            <person name="Ohm R."/>
            <person name="Nagy I."/>
            <person name="Pangilinan J."/>
            <person name="Yan J."/>
            <person name="Xiong Y."/>
            <person name="Grigoriev I.V."/>
            <person name="Hibbett D.S."/>
            <person name="Nagy L.G."/>
        </authorList>
    </citation>
    <scope>NUCLEOTIDE SEQUENCE [LARGE SCALE GENOMIC DNA]</scope>
    <source>
        <strain evidence="2 3">SZMC22713</strain>
    </source>
</reference>
<dbReference type="GO" id="GO:0016651">
    <property type="term" value="F:oxidoreductase activity, acting on NAD(P)H"/>
    <property type="evidence" value="ECO:0007669"/>
    <property type="project" value="InterPro"/>
</dbReference>
<proteinExistence type="predicted"/>
<dbReference type="InterPro" id="IPR013154">
    <property type="entry name" value="ADH-like_N"/>
</dbReference>
<dbReference type="STRING" id="50990.A0A4Y7PZI3"/>
<dbReference type="Gene3D" id="3.90.180.10">
    <property type="entry name" value="Medium-chain alcohol dehydrogenases, catalytic domain"/>
    <property type="match status" value="1"/>
</dbReference>
<evidence type="ECO:0000313" key="3">
    <source>
        <dbReference type="Proteomes" id="UP000294933"/>
    </source>
</evidence>
<dbReference type="SUPFAM" id="SSF50129">
    <property type="entry name" value="GroES-like"/>
    <property type="match status" value="1"/>
</dbReference>
<dbReference type="Pfam" id="PF08240">
    <property type="entry name" value="ADH_N"/>
    <property type="match status" value="1"/>
</dbReference>
<dbReference type="VEuPathDB" id="FungiDB:BD410DRAFT_371911"/>
<dbReference type="OrthoDB" id="10257049at2759"/>
<dbReference type="InterPro" id="IPR020843">
    <property type="entry name" value="ER"/>
</dbReference>
<keyword evidence="3" id="KW-1185">Reference proteome</keyword>
<dbReference type="PANTHER" id="PTHR45348:SF2">
    <property type="entry name" value="ZINC-TYPE ALCOHOL DEHYDROGENASE-LIKE PROTEIN C2E1P3.01"/>
    <property type="match status" value="1"/>
</dbReference>
<evidence type="ECO:0000259" key="1">
    <source>
        <dbReference type="SMART" id="SM00829"/>
    </source>
</evidence>
<dbReference type="PANTHER" id="PTHR45348">
    <property type="entry name" value="HYPOTHETICAL OXIDOREDUCTASE (EUROFUNG)"/>
    <property type="match status" value="1"/>
</dbReference>
<dbReference type="InterPro" id="IPR013149">
    <property type="entry name" value="ADH-like_C"/>
</dbReference>
<dbReference type="Gene3D" id="3.40.50.720">
    <property type="entry name" value="NAD(P)-binding Rossmann-like Domain"/>
    <property type="match status" value="1"/>
</dbReference>
<feature type="domain" description="Enoyl reductase (ER)" evidence="1">
    <location>
        <begin position="15"/>
        <end position="338"/>
    </location>
</feature>
<evidence type="ECO:0000313" key="2">
    <source>
        <dbReference type="EMBL" id="TDL20446.1"/>
    </source>
</evidence>
<dbReference type="SUPFAM" id="SSF51735">
    <property type="entry name" value="NAD(P)-binding Rossmann-fold domains"/>
    <property type="match status" value="1"/>
</dbReference>
<dbReference type="InterPro" id="IPR047122">
    <property type="entry name" value="Trans-enoyl_RdTase-like"/>
</dbReference>
<dbReference type="Proteomes" id="UP000294933">
    <property type="component" value="Unassembled WGS sequence"/>
</dbReference>
<name>A0A4Y7PZI3_9AGAM</name>
<sequence>MPVFKALTITERKQKTPLTLFDFEEPQLGEGEFLVENVAVAQNPVDIKQLDHDVRIPSIPWTNGGDIAGKVYKVGPGVAEEDIKVGDRVISFVSQKTARHGGYQTHSITDITRTVKLPDSYTFEEGSTIPLTFTTAGAGVMHGLKITLPSPGDVLPLKPRGEPLLVWGGSSSVGSYAIQLASLAGFEVIATASKAHHDYVKSLGAQHVFDYHDPNVIEQIRQVSGDKLSLVYDTISVNETAKQCIASITSPTGGLIAIIRPVVDPALSTPTIKIIPTGGLKAFEFPEIGAALFGLLQTLLNRKLLKPNPVKVVDGGLNGVNDGFDLGRKGKISGEKLVYRIADTKF</sequence>
<dbReference type="AlphaFoldDB" id="A0A4Y7PZI3"/>
<dbReference type="InterPro" id="IPR011032">
    <property type="entry name" value="GroES-like_sf"/>
</dbReference>
<dbReference type="CDD" id="cd08249">
    <property type="entry name" value="enoyl_reductase_like"/>
    <property type="match status" value="1"/>
</dbReference>
<organism evidence="2 3">
    <name type="scientific">Rickenella mellea</name>
    <dbReference type="NCBI Taxonomy" id="50990"/>
    <lineage>
        <taxon>Eukaryota</taxon>
        <taxon>Fungi</taxon>
        <taxon>Dikarya</taxon>
        <taxon>Basidiomycota</taxon>
        <taxon>Agaricomycotina</taxon>
        <taxon>Agaricomycetes</taxon>
        <taxon>Hymenochaetales</taxon>
        <taxon>Rickenellaceae</taxon>
        <taxon>Rickenella</taxon>
    </lineage>
</organism>
<dbReference type="SMART" id="SM00829">
    <property type="entry name" value="PKS_ER"/>
    <property type="match status" value="1"/>
</dbReference>
<dbReference type="Pfam" id="PF00107">
    <property type="entry name" value="ADH_zinc_N"/>
    <property type="match status" value="1"/>
</dbReference>
<accession>A0A4Y7PZI3</accession>
<protein>
    <submittedName>
        <fullName evidence="2">GroES-like protein</fullName>
    </submittedName>
</protein>